<gene>
    <name evidence="3" type="ORF">Val02_80330</name>
</gene>
<dbReference type="GO" id="GO:0009313">
    <property type="term" value="P:oligosaccharide catabolic process"/>
    <property type="evidence" value="ECO:0007669"/>
    <property type="project" value="TreeGrafter"/>
</dbReference>
<dbReference type="InterPro" id="IPR006047">
    <property type="entry name" value="GH13_cat_dom"/>
</dbReference>
<evidence type="ECO:0000313" key="3">
    <source>
        <dbReference type="EMBL" id="GIJ51147.1"/>
    </source>
</evidence>
<dbReference type="Gene3D" id="3.20.20.80">
    <property type="entry name" value="Glycosidases"/>
    <property type="match status" value="1"/>
</dbReference>
<reference evidence="3" key="1">
    <citation type="submission" date="2021-01" db="EMBL/GenBank/DDBJ databases">
        <title>Whole genome shotgun sequence of Virgisporangium aliadipatigenens NBRC 105644.</title>
        <authorList>
            <person name="Komaki H."/>
            <person name="Tamura T."/>
        </authorList>
    </citation>
    <scope>NUCLEOTIDE SEQUENCE</scope>
    <source>
        <strain evidence="3">NBRC 105644</strain>
    </source>
</reference>
<dbReference type="PANTHER" id="PTHR10357">
    <property type="entry name" value="ALPHA-AMYLASE FAMILY MEMBER"/>
    <property type="match status" value="1"/>
</dbReference>
<comment type="similarity">
    <text evidence="1">Belongs to the glycosyl hydrolase 13 family.</text>
</comment>
<dbReference type="CDD" id="cd11332">
    <property type="entry name" value="AmyAc_OligoGlu_TS"/>
    <property type="match status" value="1"/>
</dbReference>
<sequence length="495" mass="55176">MGDEWWRNAIVYQVYPRSFADSDGDGVGDLAGLRERLPHIADLGADAVWLSPFYRSPMVDGGYDVSDYRDVDPMFGTLADFDAMLARAHELRLRVIVDIVPNHSSSAHPWFREALASPPGSAARARYHFRDRPNDWESVFGGPAWTRVADGQWYLHLFDPAQPDLNWDNPEVHDHFADTLRFWLERGVDGFRIDVAHGMAKAFGLPDAGHPYQMALRNSLPLPYFDQDEVLEIHRSWRKILDGFPGERIAVAEVWAATPERLARYVSPGELHQAFNFDYLDAPWSAPALRAVIERSVASMRAVGAPPTWVMSNHDRVRHLTRYGGAEAARAALLLMLALPGAAYVYQGEELGLPEVTDLPDDARRDPIWTRSGGAEPGRDGCRVPIPWEGTEPPYGFGPGASWLPQPKEWAGLSVAAQHQDPTSMLTFYRQTIAARKKHLRSAPHTMEWLPSEEGVLRFRRPGGLTCTVDVSGGRVEPTGNTVIATETAAWTLGD</sequence>
<dbReference type="SUPFAM" id="SSF51445">
    <property type="entry name" value="(Trans)glycosidases"/>
    <property type="match status" value="1"/>
</dbReference>
<dbReference type="Gene3D" id="3.90.400.10">
    <property type="entry name" value="Oligo-1,6-glucosidase, Domain 2"/>
    <property type="match status" value="1"/>
</dbReference>
<organism evidence="3 4">
    <name type="scientific">Virgisporangium aliadipatigenens</name>
    <dbReference type="NCBI Taxonomy" id="741659"/>
    <lineage>
        <taxon>Bacteria</taxon>
        <taxon>Bacillati</taxon>
        <taxon>Actinomycetota</taxon>
        <taxon>Actinomycetes</taxon>
        <taxon>Micromonosporales</taxon>
        <taxon>Micromonosporaceae</taxon>
        <taxon>Virgisporangium</taxon>
    </lineage>
</organism>
<comment type="caution">
    <text evidence="3">The sequence shown here is derived from an EMBL/GenBank/DDBJ whole genome shotgun (WGS) entry which is preliminary data.</text>
</comment>
<evidence type="ECO:0000256" key="1">
    <source>
        <dbReference type="ARBA" id="ARBA00008061"/>
    </source>
</evidence>
<feature type="domain" description="Glycosyl hydrolase family 13 catalytic" evidence="2">
    <location>
        <begin position="13"/>
        <end position="383"/>
    </location>
</feature>
<dbReference type="PANTHER" id="PTHR10357:SF179">
    <property type="entry name" value="NEUTRAL AND BASIC AMINO ACID TRANSPORT PROTEIN RBAT"/>
    <property type="match status" value="1"/>
</dbReference>
<protein>
    <submittedName>
        <fullName evidence="3">Alpha-glucosidase</fullName>
    </submittedName>
</protein>
<dbReference type="Pfam" id="PF00128">
    <property type="entry name" value="Alpha-amylase"/>
    <property type="match status" value="1"/>
</dbReference>
<proteinExistence type="inferred from homology"/>
<dbReference type="GO" id="GO:0004556">
    <property type="term" value="F:alpha-amylase activity"/>
    <property type="evidence" value="ECO:0007669"/>
    <property type="project" value="TreeGrafter"/>
</dbReference>
<dbReference type="InterPro" id="IPR045857">
    <property type="entry name" value="O16G_dom_2"/>
</dbReference>
<keyword evidence="4" id="KW-1185">Reference proteome</keyword>
<dbReference type="SMART" id="SM00642">
    <property type="entry name" value="Aamy"/>
    <property type="match status" value="1"/>
</dbReference>
<dbReference type="Proteomes" id="UP000619260">
    <property type="component" value="Unassembled WGS sequence"/>
</dbReference>
<evidence type="ECO:0000259" key="2">
    <source>
        <dbReference type="SMART" id="SM00642"/>
    </source>
</evidence>
<dbReference type="EMBL" id="BOPF01000044">
    <property type="protein sequence ID" value="GIJ51147.1"/>
    <property type="molecule type" value="Genomic_DNA"/>
</dbReference>
<evidence type="ECO:0000313" key="4">
    <source>
        <dbReference type="Proteomes" id="UP000619260"/>
    </source>
</evidence>
<dbReference type="AlphaFoldDB" id="A0A8J4DWI5"/>
<dbReference type="InterPro" id="IPR017853">
    <property type="entry name" value="GH"/>
</dbReference>
<name>A0A8J4DWI5_9ACTN</name>
<accession>A0A8J4DWI5</accession>
<dbReference type="RefSeq" id="WP_203904553.1">
    <property type="nucleotide sequence ID" value="NZ_BOPF01000044.1"/>
</dbReference>